<dbReference type="SUPFAM" id="SSF51269">
    <property type="entry name" value="AFP III-like domain"/>
    <property type="match status" value="1"/>
</dbReference>
<dbReference type="InterPro" id="IPR013785">
    <property type="entry name" value="Aldolase_TIM"/>
</dbReference>
<dbReference type="GO" id="GO:0047444">
    <property type="term" value="F:N-acylneuraminate-9-phosphate synthase activity"/>
    <property type="evidence" value="ECO:0007669"/>
    <property type="project" value="TreeGrafter"/>
</dbReference>
<dbReference type="NCBIfam" id="TIGR03586">
    <property type="entry name" value="PseI"/>
    <property type="match status" value="1"/>
</dbReference>
<dbReference type="EMBL" id="MFQH01000007">
    <property type="protein sequence ID" value="OGH78540.1"/>
    <property type="molecule type" value="Genomic_DNA"/>
</dbReference>
<dbReference type="AlphaFoldDB" id="A0A1F6N4C6"/>
<organism evidence="2 3">
    <name type="scientific">Candidatus Magasanikbacteria bacterium RIFCSPLOWO2_01_FULL_40_15</name>
    <dbReference type="NCBI Taxonomy" id="1798686"/>
    <lineage>
        <taxon>Bacteria</taxon>
        <taxon>Candidatus Magasanikiibacteriota</taxon>
    </lineage>
</organism>
<dbReference type="InterPro" id="IPR057736">
    <property type="entry name" value="SAF_PseI/NeuA/NeuB"/>
</dbReference>
<dbReference type="PANTHER" id="PTHR42966">
    <property type="entry name" value="N-ACETYLNEURAMINATE SYNTHASE"/>
    <property type="match status" value="1"/>
</dbReference>
<evidence type="ECO:0000313" key="3">
    <source>
        <dbReference type="Proteomes" id="UP000177040"/>
    </source>
</evidence>
<evidence type="ECO:0000259" key="1">
    <source>
        <dbReference type="PROSITE" id="PS50844"/>
    </source>
</evidence>
<dbReference type="Gene3D" id="3.20.20.70">
    <property type="entry name" value="Aldolase class I"/>
    <property type="match status" value="1"/>
</dbReference>
<gene>
    <name evidence="2" type="ORF">A2983_01175</name>
</gene>
<dbReference type="Pfam" id="PF03102">
    <property type="entry name" value="NeuB"/>
    <property type="match status" value="1"/>
</dbReference>
<dbReference type="InterPro" id="IPR006190">
    <property type="entry name" value="SAF_AFP_Neu5Ac"/>
</dbReference>
<dbReference type="InterPro" id="IPR013974">
    <property type="entry name" value="SAF"/>
</dbReference>
<proteinExistence type="predicted"/>
<feature type="domain" description="AFP-like" evidence="1">
    <location>
        <begin position="303"/>
        <end position="361"/>
    </location>
</feature>
<dbReference type="Proteomes" id="UP000177040">
    <property type="component" value="Unassembled WGS sequence"/>
</dbReference>
<accession>A0A1F6N4C6</accession>
<dbReference type="PANTHER" id="PTHR42966:SF2">
    <property type="entry name" value="PSEUDAMINIC ACID SYNTHASE"/>
    <property type="match status" value="1"/>
</dbReference>
<dbReference type="GO" id="GO:0016051">
    <property type="term" value="P:carbohydrate biosynthetic process"/>
    <property type="evidence" value="ECO:0007669"/>
    <property type="project" value="InterPro"/>
</dbReference>
<reference evidence="2 3" key="1">
    <citation type="journal article" date="2016" name="Nat. Commun.">
        <title>Thousands of microbial genomes shed light on interconnected biogeochemical processes in an aquifer system.</title>
        <authorList>
            <person name="Anantharaman K."/>
            <person name="Brown C.T."/>
            <person name="Hug L.A."/>
            <person name="Sharon I."/>
            <person name="Castelle C.J."/>
            <person name="Probst A.J."/>
            <person name="Thomas B.C."/>
            <person name="Singh A."/>
            <person name="Wilkins M.J."/>
            <person name="Karaoz U."/>
            <person name="Brodie E.L."/>
            <person name="Williams K.H."/>
            <person name="Hubbard S.S."/>
            <person name="Banfield J.F."/>
        </authorList>
    </citation>
    <scope>NUCLEOTIDE SEQUENCE [LARGE SCALE GENOMIC DNA]</scope>
</reference>
<evidence type="ECO:0000313" key="2">
    <source>
        <dbReference type="EMBL" id="OGH78540.1"/>
    </source>
</evidence>
<dbReference type="InterPro" id="IPR036732">
    <property type="entry name" value="AFP_Neu5c_C_sf"/>
</dbReference>
<protein>
    <submittedName>
        <fullName evidence="2">Pseudaminic acid synthase</fullName>
    </submittedName>
</protein>
<comment type="caution">
    <text evidence="2">The sequence shown here is derived from an EMBL/GenBank/DDBJ whole genome shotgun (WGS) entry which is preliminary data.</text>
</comment>
<dbReference type="SMART" id="SM00858">
    <property type="entry name" value="SAF"/>
    <property type="match status" value="1"/>
</dbReference>
<dbReference type="InterPro" id="IPR020030">
    <property type="entry name" value="Pseudaminic_synth_PseI"/>
</dbReference>
<dbReference type="Gene3D" id="3.90.1210.10">
    <property type="entry name" value="Antifreeze-like/N-acetylneuraminic acid synthase C-terminal domain"/>
    <property type="match status" value="1"/>
</dbReference>
<dbReference type="Pfam" id="PF08666">
    <property type="entry name" value="SAF"/>
    <property type="match status" value="1"/>
</dbReference>
<dbReference type="CDD" id="cd11615">
    <property type="entry name" value="SAF_NeuB_like"/>
    <property type="match status" value="1"/>
</dbReference>
<dbReference type="PROSITE" id="PS50844">
    <property type="entry name" value="AFP_LIKE"/>
    <property type="match status" value="1"/>
</dbReference>
<sequence>MSNFTIQTPRGSRNIGTGQPCFIVAELSGNHNLDYDRAVAMVKAVALTGVDAVKIQTYTPDTMTIDCDKEWFFVKGKDNPDLWKGQKLYDLYKTAYTPWEWQADLKKLTEELGLTFFSTPFDPTAVVFLENLNVPCYKISSYEATDYVLLKRVAATGKPIIMSVGFATEEEINYSLKVLRDNGAKDIVLLHCVTAYSDDPQPEEMNLRTILDIPQRFGVQAGFSDNNIGTEIPIVAATMGAVILEKHFILDRTAGGPDARFSLEPQEWKTMVKAIRDTETMKGVVHYGCQSDKEEQNKFFRRSLFAVADIAAGELFTERNIRSIRPSAGLPSKHYDEVMGKKATMAITRGTPLDWGLITKN</sequence>
<dbReference type="InterPro" id="IPR013132">
    <property type="entry name" value="PseI/NeuA/B-like_N"/>
</dbReference>
<dbReference type="SUPFAM" id="SSF51569">
    <property type="entry name" value="Aldolase"/>
    <property type="match status" value="1"/>
</dbReference>
<name>A0A1F6N4C6_9BACT</name>
<dbReference type="InterPro" id="IPR051690">
    <property type="entry name" value="PseI-like"/>
</dbReference>